<dbReference type="SUPFAM" id="SSF54106">
    <property type="entry name" value="LysM domain"/>
    <property type="match status" value="4"/>
</dbReference>
<dbReference type="PANTHER" id="PTHR34997:SF2">
    <property type="entry name" value="LYSM DOMAIN-CONTAINING PROTEIN-RELATED"/>
    <property type="match status" value="1"/>
</dbReference>
<dbReference type="EMBL" id="JAUEPO010000002">
    <property type="protein sequence ID" value="KAK3331668.1"/>
    <property type="molecule type" value="Genomic_DNA"/>
</dbReference>
<dbReference type="PANTHER" id="PTHR34997">
    <property type="entry name" value="AM15"/>
    <property type="match status" value="1"/>
</dbReference>
<dbReference type="Proteomes" id="UP001286456">
    <property type="component" value="Unassembled WGS sequence"/>
</dbReference>
<name>A0AAE0MH97_9PEZI</name>
<dbReference type="InterPro" id="IPR036779">
    <property type="entry name" value="LysM_dom_sf"/>
</dbReference>
<dbReference type="InterPro" id="IPR052210">
    <property type="entry name" value="LysM1-like"/>
</dbReference>
<feature type="chain" id="PRO_5042024261" description="LysM domain-containing protein" evidence="5">
    <location>
        <begin position="19"/>
        <end position="416"/>
    </location>
</feature>
<keyword evidence="1" id="KW-0147">Chitin-binding</keyword>
<evidence type="ECO:0000256" key="1">
    <source>
        <dbReference type="ARBA" id="ARBA00022669"/>
    </source>
</evidence>
<keyword evidence="3" id="KW-0843">Virulence</keyword>
<proteinExistence type="inferred from homology"/>
<evidence type="ECO:0000256" key="5">
    <source>
        <dbReference type="SAM" id="SignalP"/>
    </source>
</evidence>
<evidence type="ECO:0000256" key="3">
    <source>
        <dbReference type="ARBA" id="ARBA00023026"/>
    </source>
</evidence>
<evidence type="ECO:0000256" key="4">
    <source>
        <dbReference type="ARBA" id="ARBA00044955"/>
    </source>
</evidence>
<comment type="similarity">
    <text evidence="4">Belongs to the secreted LysM effector family.</text>
</comment>
<accession>A0AAE0MH97</accession>
<evidence type="ECO:0000313" key="7">
    <source>
        <dbReference type="EMBL" id="KAK3331668.1"/>
    </source>
</evidence>
<feature type="domain" description="LysM" evidence="6">
    <location>
        <begin position="115"/>
        <end position="161"/>
    </location>
</feature>
<reference evidence="7" key="2">
    <citation type="submission" date="2023-06" db="EMBL/GenBank/DDBJ databases">
        <authorList>
            <consortium name="Lawrence Berkeley National Laboratory"/>
            <person name="Haridas S."/>
            <person name="Hensen N."/>
            <person name="Bonometti L."/>
            <person name="Westerberg I."/>
            <person name="Brannstrom I.O."/>
            <person name="Guillou S."/>
            <person name="Cros-Aarteil S."/>
            <person name="Calhoun S."/>
            <person name="Kuo A."/>
            <person name="Mondo S."/>
            <person name="Pangilinan J."/>
            <person name="Riley R."/>
            <person name="Labutti K."/>
            <person name="Andreopoulos B."/>
            <person name="Lipzen A."/>
            <person name="Chen C."/>
            <person name="Yanf M."/>
            <person name="Daum C."/>
            <person name="Ng V."/>
            <person name="Clum A."/>
            <person name="Steindorff A."/>
            <person name="Ohm R."/>
            <person name="Martin F."/>
            <person name="Silar P."/>
            <person name="Natvig D."/>
            <person name="Lalanne C."/>
            <person name="Gautier V."/>
            <person name="Ament-Velasquez S.L."/>
            <person name="Kruys A."/>
            <person name="Hutchinson M.I."/>
            <person name="Powell A.J."/>
            <person name="Barry K."/>
            <person name="Miller A.N."/>
            <person name="Grigoriev I.V."/>
            <person name="Debuchy R."/>
            <person name="Gladieux P."/>
            <person name="Thoren M.H."/>
            <person name="Johannesson H."/>
        </authorList>
    </citation>
    <scope>NUCLEOTIDE SEQUENCE</scope>
    <source>
        <strain evidence="7">SMH4131-1</strain>
    </source>
</reference>
<dbReference type="AlphaFoldDB" id="A0AAE0MH97"/>
<keyword evidence="8" id="KW-1185">Reference proteome</keyword>
<evidence type="ECO:0000259" key="6">
    <source>
        <dbReference type="PROSITE" id="PS51782"/>
    </source>
</evidence>
<evidence type="ECO:0000313" key="8">
    <source>
        <dbReference type="Proteomes" id="UP001286456"/>
    </source>
</evidence>
<dbReference type="Gene3D" id="3.10.350.10">
    <property type="entry name" value="LysM domain"/>
    <property type="match status" value="4"/>
</dbReference>
<dbReference type="CDD" id="cd00118">
    <property type="entry name" value="LysM"/>
    <property type="match status" value="4"/>
</dbReference>
<gene>
    <name evidence="7" type="ORF">B0T19DRAFT_455982</name>
</gene>
<protein>
    <recommendedName>
        <fullName evidence="6">LysM domain-containing protein</fullName>
    </recommendedName>
</protein>
<feature type="domain" description="LysM" evidence="6">
    <location>
        <begin position="284"/>
        <end position="330"/>
    </location>
</feature>
<dbReference type="GO" id="GO:0008061">
    <property type="term" value="F:chitin binding"/>
    <property type="evidence" value="ECO:0007669"/>
    <property type="project" value="UniProtKB-KW"/>
</dbReference>
<dbReference type="PROSITE" id="PS51782">
    <property type="entry name" value="LYSM"/>
    <property type="match status" value="4"/>
</dbReference>
<reference evidence="7" key="1">
    <citation type="journal article" date="2023" name="Mol. Phylogenet. Evol.">
        <title>Genome-scale phylogeny and comparative genomics of the fungal order Sordariales.</title>
        <authorList>
            <person name="Hensen N."/>
            <person name="Bonometti L."/>
            <person name="Westerberg I."/>
            <person name="Brannstrom I.O."/>
            <person name="Guillou S."/>
            <person name="Cros-Aarteil S."/>
            <person name="Calhoun S."/>
            <person name="Haridas S."/>
            <person name="Kuo A."/>
            <person name="Mondo S."/>
            <person name="Pangilinan J."/>
            <person name="Riley R."/>
            <person name="LaButti K."/>
            <person name="Andreopoulos B."/>
            <person name="Lipzen A."/>
            <person name="Chen C."/>
            <person name="Yan M."/>
            <person name="Daum C."/>
            <person name="Ng V."/>
            <person name="Clum A."/>
            <person name="Steindorff A."/>
            <person name="Ohm R.A."/>
            <person name="Martin F."/>
            <person name="Silar P."/>
            <person name="Natvig D.O."/>
            <person name="Lalanne C."/>
            <person name="Gautier V."/>
            <person name="Ament-Velasquez S.L."/>
            <person name="Kruys A."/>
            <person name="Hutchinson M.I."/>
            <person name="Powell A.J."/>
            <person name="Barry K."/>
            <person name="Miller A.N."/>
            <person name="Grigoriev I.V."/>
            <person name="Debuchy R."/>
            <person name="Gladieux P."/>
            <person name="Hiltunen Thoren M."/>
            <person name="Johannesson H."/>
        </authorList>
    </citation>
    <scope>NUCLEOTIDE SEQUENCE</scope>
    <source>
        <strain evidence="7">SMH4131-1</strain>
    </source>
</reference>
<dbReference type="SMART" id="SM00257">
    <property type="entry name" value="LysM"/>
    <property type="match status" value="4"/>
</dbReference>
<organism evidence="7 8">
    <name type="scientific">Cercophora scortea</name>
    <dbReference type="NCBI Taxonomy" id="314031"/>
    <lineage>
        <taxon>Eukaryota</taxon>
        <taxon>Fungi</taxon>
        <taxon>Dikarya</taxon>
        <taxon>Ascomycota</taxon>
        <taxon>Pezizomycotina</taxon>
        <taxon>Sordariomycetes</taxon>
        <taxon>Sordariomycetidae</taxon>
        <taxon>Sordariales</taxon>
        <taxon>Lasiosphaeriaceae</taxon>
        <taxon>Cercophora</taxon>
    </lineage>
</organism>
<keyword evidence="2 5" id="KW-0732">Signal</keyword>
<feature type="domain" description="LysM" evidence="6">
    <location>
        <begin position="199"/>
        <end position="245"/>
    </location>
</feature>
<feature type="signal peptide" evidence="5">
    <location>
        <begin position="1"/>
        <end position="18"/>
    </location>
</feature>
<dbReference type="Pfam" id="PF01476">
    <property type="entry name" value="LysM"/>
    <property type="match status" value="4"/>
</dbReference>
<feature type="domain" description="LysM" evidence="6">
    <location>
        <begin position="368"/>
        <end position="414"/>
    </location>
</feature>
<sequence length="416" mass="42310">MRLSTVAALMGSASLVSGYLDEPPTTAAPSTVSDCSYWHVVAAGETCASVNPVTGTTTCSLITGNSYCIERNWGVPAPFPGVTTTSAPASTTTSAGNGISTPTPIQTGMVSTCNKFYKVVSGDLCGAIATANGITLANFYAWNPAVGSTCTSLWLDTYVCVGIVGGTTIPPAATTTTSAGNGVSTLTPIQTGMATNCNRFYKVVSGDQCSTIASANNVALANILAWNPAVGGAYTSLWLDTYICIGVIGGTTLPPVTTTTKTSTGNGIATPTPTQPNVATNCNKFHKVVAGNECAALAAQYGISLANLYAWNPTVGTGCAGLWADYYICVGVIGSTPTTSIRSTTTSAGNGIATPTPIQTGMITSCKKFHLVVSGNQCGTLATQYGITLANFYAWNTGVGSSCGSLWAGYYVCVGI</sequence>
<dbReference type="InterPro" id="IPR018392">
    <property type="entry name" value="LysM"/>
</dbReference>
<comment type="caution">
    <text evidence="7">The sequence shown here is derived from an EMBL/GenBank/DDBJ whole genome shotgun (WGS) entry which is preliminary data.</text>
</comment>
<evidence type="ECO:0000256" key="2">
    <source>
        <dbReference type="ARBA" id="ARBA00022729"/>
    </source>
</evidence>